<gene>
    <name evidence="6" type="ORF">GRF59_11385</name>
</gene>
<feature type="transmembrane region" description="Helical" evidence="5">
    <location>
        <begin position="63"/>
        <end position="84"/>
    </location>
</feature>
<evidence type="ECO:0000256" key="3">
    <source>
        <dbReference type="ARBA" id="ARBA00022989"/>
    </source>
</evidence>
<dbReference type="Pfam" id="PF04193">
    <property type="entry name" value="PQ-loop"/>
    <property type="match status" value="1"/>
</dbReference>
<evidence type="ECO:0000256" key="1">
    <source>
        <dbReference type="ARBA" id="ARBA00004141"/>
    </source>
</evidence>
<evidence type="ECO:0000313" key="7">
    <source>
        <dbReference type="Proteomes" id="UP000460318"/>
    </source>
</evidence>
<keyword evidence="4 5" id="KW-0472">Membrane</keyword>
<dbReference type="RefSeq" id="WP_160497671.1">
    <property type="nucleotide sequence ID" value="NZ_WUBI01000001.1"/>
</dbReference>
<feature type="transmembrane region" description="Helical" evidence="5">
    <location>
        <begin position="6"/>
        <end position="26"/>
    </location>
</feature>
<comment type="subcellular location">
    <subcellularLocation>
        <location evidence="1">Membrane</location>
        <topology evidence="1">Multi-pass membrane protein</topology>
    </subcellularLocation>
</comment>
<dbReference type="Gene3D" id="1.20.1280.290">
    <property type="match status" value="1"/>
</dbReference>
<dbReference type="EMBL" id="WUBI01000001">
    <property type="protein sequence ID" value="MWV44235.1"/>
    <property type="molecule type" value="Genomic_DNA"/>
</dbReference>
<keyword evidence="2 5" id="KW-0812">Transmembrane</keyword>
<keyword evidence="3 5" id="KW-1133">Transmembrane helix</keyword>
<organism evidence="6 7">
    <name type="scientific">Paenibacillus dendrobii</name>
    <dbReference type="NCBI Taxonomy" id="2691084"/>
    <lineage>
        <taxon>Bacteria</taxon>
        <taxon>Bacillati</taxon>
        <taxon>Bacillota</taxon>
        <taxon>Bacilli</taxon>
        <taxon>Bacillales</taxon>
        <taxon>Paenibacillaceae</taxon>
        <taxon>Paenibacillus</taxon>
    </lineage>
</organism>
<dbReference type="GO" id="GO:0016020">
    <property type="term" value="C:membrane"/>
    <property type="evidence" value="ECO:0007669"/>
    <property type="project" value="UniProtKB-SubCell"/>
</dbReference>
<name>A0A7X3IKE7_9BACL</name>
<dbReference type="SMART" id="SM00679">
    <property type="entry name" value="CTNS"/>
    <property type="match status" value="1"/>
</dbReference>
<evidence type="ECO:0000313" key="6">
    <source>
        <dbReference type="EMBL" id="MWV44235.1"/>
    </source>
</evidence>
<evidence type="ECO:0000256" key="5">
    <source>
        <dbReference type="SAM" id="Phobius"/>
    </source>
</evidence>
<dbReference type="AlphaFoldDB" id="A0A7X3IKE7"/>
<sequence length="90" mass="9951">MIYAIMQLIGGLILAVGWIPQIIQILRTKSVKDLNIKTFLFLVTGIALMEVYAVHIALGGVGFAFLITNSISLLIMLTILGCILRYRKES</sequence>
<keyword evidence="7" id="KW-1185">Reference proteome</keyword>
<dbReference type="InterPro" id="IPR006603">
    <property type="entry name" value="PQ-loop_rpt"/>
</dbReference>
<feature type="transmembrane region" description="Helical" evidence="5">
    <location>
        <begin position="38"/>
        <end position="57"/>
    </location>
</feature>
<reference evidence="6 7" key="1">
    <citation type="submission" date="2019-12" db="EMBL/GenBank/DDBJ databases">
        <title>Paenibacillus sp. nov., an endophytic bacterium isolated from the stem of Dendrobium.</title>
        <authorList>
            <person name="Zhao R."/>
        </authorList>
    </citation>
    <scope>NUCLEOTIDE SEQUENCE [LARGE SCALE GENOMIC DNA]</scope>
    <source>
        <strain evidence="6 7">HJL G12</strain>
    </source>
</reference>
<proteinExistence type="predicted"/>
<dbReference type="Proteomes" id="UP000460318">
    <property type="component" value="Unassembled WGS sequence"/>
</dbReference>
<protein>
    <recommendedName>
        <fullName evidence="8">PQ-loop repeat-containing protein</fullName>
    </recommendedName>
</protein>
<comment type="caution">
    <text evidence="6">The sequence shown here is derived from an EMBL/GenBank/DDBJ whole genome shotgun (WGS) entry which is preliminary data.</text>
</comment>
<evidence type="ECO:0000256" key="4">
    <source>
        <dbReference type="ARBA" id="ARBA00023136"/>
    </source>
</evidence>
<evidence type="ECO:0000256" key="2">
    <source>
        <dbReference type="ARBA" id="ARBA00022692"/>
    </source>
</evidence>
<evidence type="ECO:0008006" key="8">
    <source>
        <dbReference type="Google" id="ProtNLM"/>
    </source>
</evidence>
<accession>A0A7X3IKE7</accession>